<evidence type="ECO:0000256" key="2">
    <source>
        <dbReference type="SAM" id="MobiDB-lite"/>
    </source>
</evidence>
<keyword evidence="1" id="KW-0862">Zinc</keyword>
<organism evidence="4">
    <name type="scientific">Puccinia triticina (isolate 1-1 / race 1 (BBBD))</name>
    <name type="common">Brown leaf rust fungus</name>
    <dbReference type="NCBI Taxonomy" id="630390"/>
    <lineage>
        <taxon>Eukaryota</taxon>
        <taxon>Fungi</taxon>
        <taxon>Dikarya</taxon>
        <taxon>Basidiomycota</taxon>
        <taxon>Pucciniomycotina</taxon>
        <taxon>Pucciniomycetes</taxon>
        <taxon>Pucciniales</taxon>
        <taxon>Pucciniaceae</taxon>
        <taxon>Puccinia</taxon>
    </lineage>
</organism>
<reference evidence="4" key="2">
    <citation type="submission" date="2016-05" db="EMBL/GenBank/DDBJ databases">
        <title>Comparative analysis highlights variable genome content of wheat rusts and divergence of the mating loci.</title>
        <authorList>
            <person name="Cuomo C.A."/>
            <person name="Bakkeren G."/>
            <person name="Szabo L."/>
            <person name="Khalil H."/>
            <person name="Joly D."/>
            <person name="Goldberg J."/>
            <person name="Young S."/>
            <person name="Zeng Q."/>
            <person name="Fellers J."/>
        </authorList>
    </citation>
    <scope>NUCLEOTIDE SEQUENCE [LARGE SCALE GENOMIC DNA]</scope>
    <source>
        <strain evidence="4">1-1 BBBD Race 1</strain>
    </source>
</reference>
<proteinExistence type="predicted"/>
<evidence type="ECO:0000259" key="3">
    <source>
        <dbReference type="PROSITE" id="PS50158"/>
    </source>
</evidence>
<feature type="domain" description="CCHC-type" evidence="3">
    <location>
        <begin position="367"/>
        <end position="382"/>
    </location>
</feature>
<keyword evidence="6" id="KW-1185">Reference proteome</keyword>
<sequence>MMSRRNSVNSHASGREEEEFVPDGGARMASLFDLFTGGNSGRGGDETIRPLNNPTGAQPGGSATGHLNVQNRGAPPHIPPPQQGAAGARPGNVVNDLSRAHQDFLAARLQLEQAKLVSQTAKLINDWWTDGKRLAANGANLTQWLKELEEIGRSNMSDGDFFTQPIQNTTFEKIARMVVLEGVHPSLVPDLQRAKSALEMLSILKKRFLVVSRAAQMNVWNRFLDFSVNDAEGAGLSSTMRNLYTEWNNLNVRIHSDAFFGFVFQQAVMQSLVAFKNDFLQWVKTSMQHDESKSTPKFDFLVNTFDICKKQNADSKSEETLADSSAPSVLLAEGGEEEVNFDALLADVPEENWPDVLDFYATTAHWCWQCGAADHYLSECPQRVKPNQINKKLRGPGVSPFPMPAHRTQATFVGSLYTQPTSAQSPNQSTP</sequence>
<keyword evidence="1" id="KW-0479">Metal-binding</keyword>
<evidence type="ECO:0000313" key="4">
    <source>
        <dbReference type="EMBL" id="OAV90106.1"/>
    </source>
</evidence>
<reference evidence="5" key="4">
    <citation type="submission" date="2025-05" db="UniProtKB">
        <authorList>
            <consortium name="EnsemblFungi"/>
        </authorList>
    </citation>
    <scope>IDENTIFICATION</scope>
    <source>
        <strain evidence="5">isolate 1-1 / race 1 (BBBD)</strain>
    </source>
</reference>
<accession>A0A180GBI8</accession>
<keyword evidence="1" id="KW-0863">Zinc-finger</keyword>
<reference evidence="4" key="1">
    <citation type="submission" date="2009-11" db="EMBL/GenBank/DDBJ databases">
        <authorList>
            <consortium name="The Broad Institute Genome Sequencing Platform"/>
            <person name="Ward D."/>
            <person name="Feldgarden M."/>
            <person name="Earl A."/>
            <person name="Young S.K."/>
            <person name="Zeng Q."/>
            <person name="Koehrsen M."/>
            <person name="Alvarado L."/>
            <person name="Berlin A."/>
            <person name="Bochicchio J."/>
            <person name="Borenstein D."/>
            <person name="Chapman S.B."/>
            <person name="Chen Z."/>
            <person name="Engels R."/>
            <person name="Freedman E."/>
            <person name="Gellesch M."/>
            <person name="Goldberg J."/>
            <person name="Griggs A."/>
            <person name="Gujja S."/>
            <person name="Heilman E."/>
            <person name="Heiman D."/>
            <person name="Hepburn T."/>
            <person name="Howarth C."/>
            <person name="Jen D."/>
            <person name="Larson L."/>
            <person name="Lewis B."/>
            <person name="Mehta T."/>
            <person name="Park D."/>
            <person name="Pearson M."/>
            <person name="Roberts A."/>
            <person name="Saif S."/>
            <person name="Shea T."/>
            <person name="Shenoy N."/>
            <person name="Sisk P."/>
            <person name="Stolte C."/>
            <person name="Sykes S."/>
            <person name="Thomson T."/>
            <person name="Walk T."/>
            <person name="White J."/>
            <person name="Yandava C."/>
            <person name="Izard J."/>
            <person name="Baranova O.V."/>
            <person name="Blanton J.M."/>
            <person name="Tanner A.C."/>
            <person name="Dewhirst F.E."/>
            <person name="Haas B."/>
            <person name="Nusbaum C."/>
            <person name="Birren B."/>
        </authorList>
    </citation>
    <scope>NUCLEOTIDE SEQUENCE [LARGE SCALE GENOMIC DNA]</scope>
    <source>
        <strain evidence="4">1-1 BBBD Race 1</strain>
    </source>
</reference>
<dbReference type="STRING" id="630390.A0A180GBI8"/>
<feature type="region of interest" description="Disordered" evidence="2">
    <location>
        <begin position="1"/>
        <end position="92"/>
    </location>
</feature>
<gene>
    <name evidence="4" type="ORF">PTTG_28423</name>
</gene>
<dbReference type="PROSITE" id="PS50158">
    <property type="entry name" value="ZF_CCHC"/>
    <property type="match status" value="1"/>
</dbReference>
<dbReference type="EnsemblFungi" id="PTTG_28423-t43_3">
    <property type="protein sequence ID" value="PTTG_28423-t43_3-p1"/>
    <property type="gene ID" value="PTTG_28423"/>
</dbReference>
<dbReference type="InterPro" id="IPR001878">
    <property type="entry name" value="Znf_CCHC"/>
</dbReference>
<dbReference type="VEuPathDB" id="FungiDB:PTTG_28423"/>
<evidence type="ECO:0000313" key="6">
    <source>
        <dbReference type="Proteomes" id="UP000005240"/>
    </source>
</evidence>
<dbReference type="Proteomes" id="UP000005240">
    <property type="component" value="Unassembled WGS sequence"/>
</dbReference>
<dbReference type="GO" id="GO:0003676">
    <property type="term" value="F:nucleic acid binding"/>
    <property type="evidence" value="ECO:0007669"/>
    <property type="project" value="InterPro"/>
</dbReference>
<evidence type="ECO:0000313" key="5">
    <source>
        <dbReference type="EnsemblFungi" id="PTTG_28423-t43_2-p1"/>
    </source>
</evidence>
<dbReference type="OrthoDB" id="2512852at2759"/>
<dbReference type="EMBL" id="ADAS02000108">
    <property type="protein sequence ID" value="OAV90107.1"/>
    <property type="molecule type" value="Genomic_DNA"/>
</dbReference>
<dbReference type="EnsemblFungi" id="PTTG_28423-t43_2">
    <property type="protein sequence ID" value="PTTG_28423-t43_2-p1"/>
    <property type="gene ID" value="PTTG_28423"/>
</dbReference>
<dbReference type="GO" id="GO:0008270">
    <property type="term" value="F:zinc ion binding"/>
    <property type="evidence" value="ECO:0007669"/>
    <property type="project" value="UniProtKB-KW"/>
</dbReference>
<dbReference type="EMBL" id="ADAS02000108">
    <property type="protein sequence ID" value="OAV90106.1"/>
    <property type="molecule type" value="Genomic_DNA"/>
</dbReference>
<dbReference type="AlphaFoldDB" id="A0A180GBI8"/>
<protein>
    <submittedName>
        <fullName evidence="5">CCHC-type domain-containing protein</fullName>
    </submittedName>
</protein>
<reference evidence="5 6" key="3">
    <citation type="journal article" date="2017" name="G3 (Bethesda)">
        <title>Comparative analysis highlights variable genome content of wheat rusts and divergence of the mating loci.</title>
        <authorList>
            <person name="Cuomo C.A."/>
            <person name="Bakkeren G."/>
            <person name="Khalil H.B."/>
            <person name="Panwar V."/>
            <person name="Joly D."/>
            <person name="Linning R."/>
            <person name="Sakthikumar S."/>
            <person name="Song X."/>
            <person name="Adiconis X."/>
            <person name="Fan L."/>
            <person name="Goldberg J.M."/>
            <person name="Levin J.Z."/>
            <person name="Young S."/>
            <person name="Zeng Q."/>
            <person name="Anikster Y."/>
            <person name="Bruce M."/>
            <person name="Wang M."/>
            <person name="Yin C."/>
            <person name="McCallum B."/>
            <person name="Szabo L.J."/>
            <person name="Hulbert S."/>
            <person name="Chen X."/>
            <person name="Fellers J.P."/>
        </authorList>
    </citation>
    <scope>NUCLEOTIDE SEQUENCE</scope>
    <source>
        <strain evidence="6">Isolate 1-1 / race 1 (BBBD)</strain>
        <strain evidence="5">isolate 1-1 / race 1 (BBBD)</strain>
    </source>
</reference>
<name>A0A180GBI8_PUCT1</name>
<feature type="compositionally biased region" description="Polar residues" evidence="2">
    <location>
        <begin position="1"/>
        <end position="12"/>
    </location>
</feature>
<evidence type="ECO:0000256" key="1">
    <source>
        <dbReference type="PROSITE-ProRule" id="PRU00047"/>
    </source>
</evidence>